<dbReference type="Pfam" id="PF13432">
    <property type="entry name" value="TPR_16"/>
    <property type="match status" value="1"/>
</dbReference>
<dbReference type="Proteomes" id="UP000315971">
    <property type="component" value="Unassembled WGS sequence"/>
</dbReference>
<feature type="signal peptide" evidence="2">
    <location>
        <begin position="1"/>
        <end position="19"/>
    </location>
</feature>
<dbReference type="RefSeq" id="WP_142601600.1">
    <property type="nucleotide sequence ID" value="NZ_FXSZ01000002.1"/>
</dbReference>
<sequence length="378" mass="42369">MKKILLSGLLLAAVTVAKAQNAEVENAEKMVMLKQLDKAKESIDKAVVHPKTTTLPHTYMVKVQVYTAIANDTSRHNLDYDPIQIASESLKKAKELDVKKSISEEDLKNASFNLYAAGYNKGLGAYNKEDFKTALKYFKFASEMNPSDTSLYLNTGIVAEKINDKESEEAAFTKLADMNYDKEPYIYKALYDIKKNKGDKEGAKAILEKGRSIFPTDNYLMIEELNMYLAEGKSDVIVDKLNKAIAADPSNKTLQFTLGVTYENLKKPDEAAAAYKKALEIDPNYFDANYNLGALYFNQAADIIKKANMLPTNKVKEYDVEKQKFLKKAGEATPYLEKAYAINPKDRNVLISLKEIYSRTGAKDKYAKIDAELKALGE</sequence>
<evidence type="ECO:0000313" key="4">
    <source>
        <dbReference type="Proteomes" id="UP000315971"/>
    </source>
</evidence>
<dbReference type="InterPro" id="IPR019734">
    <property type="entry name" value="TPR_rpt"/>
</dbReference>
<feature type="chain" id="PRO_5021748335" evidence="2">
    <location>
        <begin position="20"/>
        <end position="378"/>
    </location>
</feature>
<dbReference type="PANTHER" id="PTHR12558">
    <property type="entry name" value="CELL DIVISION CYCLE 16,23,27"/>
    <property type="match status" value="1"/>
</dbReference>
<dbReference type="AlphaFoldDB" id="A0A521BF78"/>
<proteinExistence type="predicted"/>
<evidence type="ECO:0000256" key="2">
    <source>
        <dbReference type="SAM" id="SignalP"/>
    </source>
</evidence>
<keyword evidence="2" id="KW-0732">Signal</keyword>
<feature type="repeat" description="TPR" evidence="1">
    <location>
        <begin position="252"/>
        <end position="285"/>
    </location>
</feature>
<accession>A0A521BF78</accession>
<dbReference type="SUPFAM" id="SSF48452">
    <property type="entry name" value="TPR-like"/>
    <property type="match status" value="1"/>
</dbReference>
<dbReference type="EMBL" id="FXSZ01000002">
    <property type="protein sequence ID" value="SMO45360.1"/>
    <property type="molecule type" value="Genomic_DNA"/>
</dbReference>
<keyword evidence="1" id="KW-0802">TPR repeat</keyword>
<dbReference type="OrthoDB" id="739506at2"/>
<dbReference type="Gene3D" id="1.25.40.10">
    <property type="entry name" value="Tetratricopeptide repeat domain"/>
    <property type="match status" value="2"/>
</dbReference>
<name>A0A521BF78_9SPHI</name>
<dbReference type="InterPro" id="IPR011990">
    <property type="entry name" value="TPR-like_helical_dom_sf"/>
</dbReference>
<dbReference type="PROSITE" id="PS50005">
    <property type="entry name" value="TPR"/>
    <property type="match status" value="2"/>
</dbReference>
<dbReference type="SMART" id="SM00028">
    <property type="entry name" value="TPR"/>
    <property type="match status" value="3"/>
</dbReference>
<dbReference type="Pfam" id="PF13414">
    <property type="entry name" value="TPR_11"/>
    <property type="match status" value="1"/>
</dbReference>
<reference evidence="3 4" key="1">
    <citation type="submission" date="2017-05" db="EMBL/GenBank/DDBJ databases">
        <authorList>
            <person name="Varghese N."/>
            <person name="Submissions S."/>
        </authorList>
    </citation>
    <scope>NUCLEOTIDE SEQUENCE [LARGE SCALE GENOMIC DNA]</scope>
    <source>
        <strain evidence="3 4">DSM 21342</strain>
    </source>
</reference>
<evidence type="ECO:0000256" key="1">
    <source>
        <dbReference type="PROSITE-ProRule" id="PRU00339"/>
    </source>
</evidence>
<organism evidence="3 4">
    <name type="scientific">Solitalea koreensis</name>
    <dbReference type="NCBI Taxonomy" id="543615"/>
    <lineage>
        <taxon>Bacteria</taxon>
        <taxon>Pseudomonadati</taxon>
        <taxon>Bacteroidota</taxon>
        <taxon>Sphingobacteriia</taxon>
        <taxon>Sphingobacteriales</taxon>
        <taxon>Sphingobacteriaceae</taxon>
        <taxon>Solitalea</taxon>
    </lineage>
</organism>
<evidence type="ECO:0000313" key="3">
    <source>
        <dbReference type="EMBL" id="SMO45360.1"/>
    </source>
</evidence>
<keyword evidence="4" id="KW-1185">Reference proteome</keyword>
<feature type="repeat" description="TPR" evidence="1">
    <location>
        <begin position="115"/>
        <end position="148"/>
    </location>
</feature>
<dbReference type="PANTHER" id="PTHR12558:SF13">
    <property type="entry name" value="CELL DIVISION CYCLE PROTEIN 27 HOMOLOG"/>
    <property type="match status" value="1"/>
</dbReference>
<gene>
    <name evidence="3" type="ORF">SAMN06265350_102133</name>
</gene>
<protein>
    <submittedName>
        <fullName evidence="3">TPR repeat-containing protein</fullName>
    </submittedName>
</protein>